<comment type="subunit">
    <text evidence="9">Monomer.</text>
</comment>
<dbReference type="Pfam" id="PF13484">
    <property type="entry name" value="Fer4_16"/>
    <property type="match status" value="1"/>
</dbReference>
<evidence type="ECO:0000256" key="2">
    <source>
        <dbReference type="ARBA" id="ARBA00022490"/>
    </source>
</evidence>
<keyword evidence="2 9" id="KW-0963">Cytoplasm</keyword>
<dbReference type="SUPFAM" id="SSF54862">
    <property type="entry name" value="4Fe-4S ferredoxins"/>
    <property type="match status" value="1"/>
</dbReference>
<protein>
    <recommendedName>
        <fullName evidence="9">Epoxyqueuosine reductase</fullName>
        <ecNumber evidence="9">1.17.99.6</ecNumber>
    </recommendedName>
    <alternativeName>
        <fullName evidence="9">Queuosine biosynthesis protein QueG</fullName>
    </alternativeName>
</protein>
<dbReference type="PANTHER" id="PTHR30002">
    <property type="entry name" value="EPOXYQUEUOSINE REDUCTASE"/>
    <property type="match status" value="1"/>
</dbReference>
<keyword evidence="5 9" id="KW-0671">Queuosine biosynthesis</keyword>
<dbReference type="InterPro" id="IPR017896">
    <property type="entry name" value="4Fe4S_Fe-S-bd"/>
</dbReference>
<evidence type="ECO:0000256" key="6">
    <source>
        <dbReference type="ARBA" id="ARBA00023002"/>
    </source>
</evidence>
<dbReference type="GO" id="GO:0052693">
    <property type="term" value="F:epoxyqueuosine reductase activity"/>
    <property type="evidence" value="ECO:0007669"/>
    <property type="project" value="UniProtKB-UniRule"/>
</dbReference>
<feature type="binding site" evidence="9">
    <location>
        <position position="254"/>
    </location>
    <ligand>
        <name>[4Fe-4S] cluster</name>
        <dbReference type="ChEBI" id="CHEBI:49883"/>
        <label>2</label>
    </ligand>
</feature>
<evidence type="ECO:0000256" key="9">
    <source>
        <dbReference type="HAMAP-Rule" id="MF_00916"/>
    </source>
</evidence>
<dbReference type="EC" id="1.17.99.6" evidence="9"/>
<feature type="binding site" evidence="9">
    <location>
        <position position="226"/>
    </location>
    <ligand>
        <name>cob(II)alamin</name>
        <dbReference type="ChEBI" id="CHEBI:16304"/>
    </ligand>
</feature>
<keyword evidence="4 9" id="KW-0479">Metal-binding</keyword>
<evidence type="ECO:0000256" key="4">
    <source>
        <dbReference type="ARBA" id="ARBA00022723"/>
    </source>
</evidence>
<comment type="cofactor">
    <cofactor evidence="9">
        <name>cob(II)alamin</name>
        <dbReference type="ChEBI" id="CHEBI:16304"/>
    </cofactor>
</comment>
<evidence type="ECO:0000256" key="3">
    <source>
        <dbReference type="ARBA" id="ARBA00022694"/>
    </source>
</evidence>
<evidence type="ECO:0000256" key="7">
    <source>
        <dbReference type="ARBA" id="ARBA00023004"/>
    </source>
</evidence>
<comment type="function">
    <text evidence="9">Catalyzes the conversion of epoxyqueuosine (oQ) to queuosine (Q), which is a hypermodified base found in the wobble positions of tRNA(Asp), tRNA(Asn), tRNA(His) and tRNA(Tyr).</text>
</comment>
<dbReference type="InterPro" id="IPR004453">
    <property type="entry name" value="QueG"/>
</dbReference>
<evidence type="ECO:0000313" key="11">
    <source>
        <dbReference type="EMBL" id="ODA31167.1"/>
    </source>
</evidence>
<dbReference type="InterPro" id="IPR017900">
    <property type="entry name" value="4Fe4S_Fe_S_CS"/>
</dbReference>
<evidence type="ECO:0000256" key="5">
    <source>
        <dbReference type="ARBA" id="ARBA00022785"/>
    </source>
</evidence>
<keyword evidence="9" id="KW-0846">Cobalamin</keyword>
<dbReference type="RefSeq" id="WP_068904770.1">
    <property type="nucleotide sequence ID" value="NZ_JBHUIF010000003.1"/>
</dbReference>
<dbReference type="HAMAP" id="MF_00916">
    <property type="entry name" value="QueG"/>
    <property type="match status" value="1"/>
</dbReference>
<accession>A0A1C3ED34</accession>
<feature type="binding site" evidence="9">
    <location>
        <begin position="251"/>
        <end position="252"/>
    </location>
    <ligand>
        <name>cob(II)alamin</name>
        <dbReference type="ChEBI" id="CHEBI:16304"/>
    </ligand>
</feature>
<feature type="binding site" evidence="9">
    <location>
        <position position="224"/>
    </location>
    <ligand>
        <name>[4Fe-4S] cluster</name>
        <dbReference type="ChEBI" id="CHEBI:49883"/>
        <label>2</label>
    </ligand>
</feature>
<feature type="binding site" evidence="9">
    <location>
        <position position="198"/>
    </location>
    <ligand>
        <name>[4Fe-4S] cluster</name>
        <dbReference type="ChEBI" id="CHEBI:49883"/>
        <label>1</label>
    </ligand>
</feature>
<dbReference type="OrthoDB" id="9784571at2"/>
<dbReference type="Gene3D" id="3.30.70.20">
    <property type="match status" value="1"/>
</dbReference>
<feature type="binding site" evidence="9">
    <location>
        <position position="67"/>
    </location>
    <ligand>
        <name>cob(II)alamin</name>
        <dbReference type="ChEBI" id="CHEBI:16304"/>
    </ligand>
</feature>
<keyword evidence="12" id="KW-1185">Reference proteome</keyword>
<dbReference type="EMBL" id="LYBM01000040">
    <property type="protein sequence ID" value="ODA31167.1"/>
    <property type="molecule type" value="Genomic_DNA"/>
</dbReference>
<dbReference type="FunFam" id="3.30.70.20:FF:000017">
    <property type="entry name" value="Epoxyqueuosine reductase"/>
    <property type="match status" value="1"/>
</dbReference>
<evidence type="ECO:0000256" key="1">
    <source>
        <dbReference type="ARBA" id="ARBA00022485"/>
    </source>
</evidence>
<feature type="binding site" evidence="9">
    <location>
        <position position="204"/>
    </location>
    <ligand>
        <name>[4Fe-4S] cluster</name>
        <dbReference type="ChEBI" id="CHEBI:49883"/>
        <label>1</label>
    </ligand>
</feature>
<feature type="binding site" evidence="9">
    <location>
        <position position="208"/>
    </location>
    <ligand>
        <name>[4Fe-4S] cluster</name>
        <dbReference type="ChEBI" id="CHEBI:49883"/>
        <label>2</label>
    </ligand>
</feature>
<dbReference type="GO" id="GO:0008616">
    <property type="term" value="P:tRNA queuosine(34) biosynthetic process"/>
    <property type="evidence" value="ECO:0007669"/>
    <property type="project" value="UniProtKB-UniRule"/>
</dbReference>
<comment type="caution">
    <text evidence="9">Lacks conserved residue(s) required for the propagation of feature annotation.</text>
</comment>
<reference evidence="11 12" key="1">
    <citation type="submission" date="2016-05" db="EMBL/GenBank/DDBJ databases">
        <title>Genomic Taxonomy of the Vibrionaceae.</title>
        <authorList>
            <person name="Gomez-Gil B."/>
            <person name="Enciso-Ibarra J."/>
        </authorList>
    </citation>
    <scope>NUCLEOTIDE SEQUENCE [LARGE SCALE GENOMIC DNA]</scope>
    <source>
        <strain evidence="11 12">CAIM 1920</strain>
    </source>
</reference>
<gene>
    <name evidence="9" type="primary">queG</name>
    <name evidence="11" type="ORF">A8L45_18130</name>
</gene>
<keyword evidence="7 9" id="KW-0408">Iron</keyword>
<feature type="binding site" evidence="9">
    <location>
        <position position="251"/>
    </location>
    <ligand>
        <name>[4Fe-4S] cluster</name>
        <dbReference type="ChEBI" id="CHEBI:49883"/>
        <label>2</label>
    </ligand>
</feature>
<feature type="active site" description="Proton donor" evidence="9">
    <location>
        <position position="144"/>
    </location>
</feature>
<keyword evidence="9" id="KW-0170">Cobalt</keyword>
<feature type="binding site" evidence="9">
    <location>
        <position position="201"/>
    </location>
    <ligand>
        <name>[4Fe-4S] cluster</name>
        <dbReference type="ChEBI" id="CHEBI:49883"/>
        <label>1</label>
    </ligand>
</feature>
<feature type="binding site" evidence="9">
    <location>
        <position position="168"/>
    </location>
    <ligand>
        <name>cob(II)alamin</name>
        <dbReference type="ChEBI" id="CHEBI:16304"/>
    </ligand>
</feature>
<dbReference type="STRING" id="1080227.A8L45_18130"/>
<evidence type="ECO:0000313" key="12">
    <source>
        <dbReference type="Proteomes" id="UP000094936"/>
    </source>
</evidence>
<dbReference type="GO" id="GO:0046872">
    <property type="term" value="F:metal ion binding"/>
    <property type="evidence" value="ECO:0007669"/>
    <property type="project" value="UniProtKB-KW"/>
</dbReference>
<keyword evidence="1 9" id="KW-0004">4Fe-4S</keyword>
<dbReference type="GO" id="GO:0051539">
    <property type="term" value="F:4 iron, 4 sulfur cluster binding"/>
    <property type="evidence" value="ECO:0007669"/>
    <property type="project" value="UniProtKB-KW"/>
</dbReference>
<dbReference type="InterPro" id="IPR013542">
    <property type="entry name" value="QueG_DUF1730"/>
</dbReference>
<dbReference type="AlphaFoldDB" id="A0A1C3ED34"/>
<feature type="binding site" evidence="9">
    <location>
        <position position="179"/>
    </location>
    <ligand>
        <name>cob(II)alamin</name>
        <dbReference type="ChEBI" id="CHEBI:16304"/>
    </ligand>
</feature>
<sequence length="384" mass="43320">MSLQHYQITPDFNQLAEKIRKWGAELGFQHVGITDIDLSDHEAQLQKWLDHGYHGDMDWMERHGMMRARPAELVPGTIRVISVRMNYLPPKAGFATSLNAPEQAYISRYALGRDYHKLIRNRLKQLGKRIEDEVGVYGYRPFVDSAPVLERPLAEKAGLGWTGKHSLLLDQEAGSWFFLGELLVDLPLPVDSPKENQCGKCVACMTSCPTGAIVAEGVIDARKCISYLTIELDGTIPTEFRSLIGNRIYGCDDCQLVCPWNRESEITDESDFHGRPQLVNQSLTTLFSWSEEEFLKKTEGSPIRRIGHEKWRRNIAVAMGNAPYDPTILDLLTDSKGSSAMLDEHISWAIEQQISKRNDAVVNVLPSSTKRLIRIVEKGLSRDA</sequence>
<comment type="subcellular location">
    <subcellularLocation>
        <location evidence="9">Cytoplasm</location>
    </subcellularLocation>
</comment>
<keyword evidence="8 9" id="KW-0411">Iron-sulfur</keyword>
<comment type="similarity">
    <text evidence="9">Belongs to the QueG family.</text>
</comment>
<dbReference type="PROSITE" id="PS51379">
    <property type="entry name" value="4FE4S_FER_2"/>
    <property type="match status" value="1"/>
</dbReference>
<dbReference type="GO" id="GO:0031419">
    <property type="term" value="F:cobalamin binding"/>
    <property type="evidence" value="ECO:0007669"/>
    <property type="project" value="UniProtKB-KW"/>
</dbReference>
<comment type="cofactor">
    <cofactor evidence="9">
        <name>[4Fe-4S] cluster</name>
        <dbReference type="ChEBI" id="CHEBI:49883"/>
    </cofactor>
    <text evidence="9">Binds 2 [4Fe-4S] clusters per monomer.</text>
</comment>
<name>A0A1C3ED34_9GAMM</name>
<keyword evidence="3 9" id="KW-0819">tRNA processing</keyword>
<dbReference type="PROSITE" id="PS00198">
    <property type="entry name" value="4FE4S_FER_1"/>
    <property type="match status" value="1"/>
</dbReference>
<feature type="binding site" evidence="9">
    <location>
        <position position="162"/>
    </location>
    <ligand>
        <name>cob(II)alamin</name>
        <dbReference type="ChEBI" id="CHEBI:16304"/>
    </ligand>
</feature>
<evidence type="ECO:0000256" key="8">
    <source>
        <dbReference type="ARBA" id="ARBA00023014"/>
    </source>
</evidence>
<keyword evidence="6 9" id="KW-0560">Oxidoreductase</keyword>
<dbReference type="PANTHER" id="PTHR30002:SF4">
    <property type="entry name" value="EPOXYQUEUOSINE REDUCTASE"/>
    <property type="match status" value="1"/>
</dbReference>
<organism evidence="11 12">
    <name type="scientific">Veronia pacifica</name>
    <dbReference type="NCBI Taxonomy" id="1080227"/>
    <lineage>
        <taxon>Bacteria</taxon>
        <taxon>Pseudomonadati</taxon>
        <taxon>Pseudomonadota</taxon>
        <taxon>Gammaproteobacteria</taxon>
        <taxon>Vibrionales</taxon>
        <taxon>Vibrionaceae</taxon>
        <taxon>Veronia</taxon>
    </lineage>
</organism>
<proteinExistence type="inferred from homology"/>
<comment type="pathway">
    <text evidence="9">tRNA modification; tRNA-queuosine biosynthesis.</text>
</comment>
<feature type="binding site" evidence="9">
    <location>
        <position position="144"/>
    </location>
    <ligand>
        <name>cob(II)alamin</name>
        <dbReference type="ChEBI" id="CHEBI:16304"/>
    </ligand>
</feature>
<evidence type="ECO:0000259" key="10">
    <source>
        <dbReference type="PROSITE" id="PS51379"/>
    </source>
</evidence>
<comment type="catalytic activity">
    <reaction evidence="9">
        <text>epoxyqueuosine(34) in tRNA + AH2 = queuosine(34) in tRNA + A + H2O</text>
        <dbReference type="Rhea" id="RHEA:32159"/>
        <dbReference type="Rhea" id="RHEA-COMP:18571"/>
        <dbReference type="Rhea" id="RHEA-COMP:18582"/>
        <dbReference type="ChEBI" id="CHEBI:13193"/>
        <dbReference type="ChEBI" id="CHEBI:15377"/>
        <dbReference type="ChEBI" id="CHEBI:17499"/>
        <dbReference type="ChEBI" id="CHEBI:194431"/>
        <dbReference type="ChEBI" id="CHEBI:194443"/>
        <dbReference type="EC" id="1.17.99.6"/>
    </reaction>
</comment>
<dbReference type="NCBIfam" id="TIGR00276">
    <property type="entry name" value="tRNA epoxyqueuosine(34) reductase QueG"/>
    <property type="match status" value="1"/>
</dbReference>
<feature type="domain" description="4Fe-4S ferredoxin-type" evidence="10">
    <location>
        <begin position="186"/>
        <end position="218"/>
    </location>
</feature>
<dbReference type="GO" id="GO:0005737">
    <property type="term" value="C:cytoplasm"/>
    <property type="evidence" value="ECO:0007669"/>
    <property type="project" value="UniProtKB-SubCell"/>
</dbReference>
<feature type="binding site" evidence="9">
    <location>
        <position position="258"/>
    </location>
    <ligand>
        <name>[4Fe-4S] cluster</name>
        <dbReference type="ChEBI" id="CHEBI:49883"/>
        <label>1</label>
    </ligand>
</feature>
<comment type="caution">
    <text evidence="11">The sequence shown here is derived from an EMBL/GenBank/DDBJ whole genome shotgun (WGS) entry which is preliminary data.</text>
</comment>
<dbReference type="Proteomes" id="UP000094936">
    <property type="component" value="Unassembled WGS sequence"/>
</dbReference>
<dbReference type="UniPathway" id="UPA00392"/>
<dbReference type="Pfam" id="PF08331">
    <property type="entry name" value="QueG_DUF1730"/>
    <property type="match status" value="1"/>
</dbReference>